<dbReference type="AlphaFoldDB" id="A0A484LNH5"/>
<proteinExistence type="predicted"/>
<reference evidence="2 3" key="1">
    <citation type="submission" date="2018-04" db="EMBL/GenBank/DDBJ databases">
        <authorList>
            <person name="Vogel A."/>
        </authorList>
    </citation>
    <scope>NUCLEOTIDE SEQUENCE [LARGE SCALE GENOMIC DNA]</scope>
</reference>
<keyword evidence="3" id="KW-1185">Reference proteome</keyword>
<keyword evidence="1" id="KW-0812">Transmembrane</keyword>
<evidence type="ECO:0000256" key="1">
    <source>
        <dbReference type="SAM" id="Phobius"/>
    </source>
</evidence>
<evidence type="ECO:0000313" key="2">
    <source>
        <dbReference type="EMBL" id="VFQ77498.1"/>
    </source>
</evidence>
<sequence>MSSSPFVSLPIDTTYFSESSPLSSLKHFIGSTIFTALLSVVFTALISDAGGPPLRFACMWCYDPCIGNMQHVCGVTILAFAEYLLAGSPLLPDCTYDYVDDFRRQYAARIFRMTVA</sequence>
<feature type="transmembrane region" description="Helical" evidence="1">
    <location>
        <begin position="28"/>
        <end position="46"/>
    </location>
</feature>
<dbReference type="Proteomes" id="UP000595140">
    <property type="component" value="Unassembled WGS sequence"/>
</dbReference>
<dbReference type="OrthoDB" id="1680482at2759"/>
<protein>
    <submittedName>
        <fullName evidence="2">Uncharacterized protein</fullName>
    </submittedName>
</protein>
<accession>A0A484LNH5</accession>
<keyword evidence="1" id="KW-0472">Membrane</keyword>
<dbReference type="EMBL" id="OOIL02001679">
    <property type="protein sequence ID" value="VFQ77498.1"/>
    <property type="molecule type" value="Genomic_DNA"/>
</dbReference>
<evidence type="ECO:0000313" key="3">
    <source>
        <dbReference type="Proteomes" id="UP000595140"/>
    </source>
</evidence>
<organism evidence="2 3">
    <name type="scientific">Cuscuta campestris</name>
    <dbReference type="NCBI Taxonomy" id="132261"/>
    <lineage>
        <taxon>Eukaryota</taxon>
        <taxon>Viridiplantae</taxon>
        <taxon>Streptophyta</taxon>
        <taxon>Embryophyta</taxon>
        <taxon>Tracheophyta</taxon>
        <taxon>Spermatophyta</taxon>
        <taxon>Magnoliopsida</taxon>
        <taxon>eudicotyledons</taxon>
        <taxon>Gunneridae</taxon>
        <taxon>Pentapetalae</taxon>
        <taxon>asterids</taxon>
        <taxon>lamiids</taxon>
        <taxon>Solanales</taxon>
        <taxon>Convolvulaceae</taxon>
        <taxon>Cuscuteae</taxon>
        <taxon>Cuscuta</taxon>
        <taxon>Cuscuta subgen. Grammica</taxon>
        <taxon>Cuscuta sect. Cleistogrammica</taxon>
    </lineage>
</organism>
<gene>
    <name evidence="2" type="ORF">CCAM_LOCUS19274</name>
</gene>
<name>A0A484LNH5_9ASTE</name>
<keyword evidence="1" id="KW-1133">Transmembrane helix</keyword>